<proteinExistence type="predicted"/>
<evidence type="ECO:0000313" key="3">
    <source>
        <dbReference type="EMBL" id="GIE51775.1"/>
    </source>
</evidence>
<dbReference type="InterPro" id="IPR051331">
    <property type="entry name" value="Chorismate_mutase-related"/>
</dbReference>
<dbReference type="PANTHER" id="PTHR38041">
    <property type="entry name" value="CHORISMATE MUTASE"/>
    <property type="match status" value="1"/>
</dbReference>
<dbReference type="Proteomes" id="UP000647172">
    <property type="component" value="Unassembled WGS sequence"/>
</dbReference>
<accession>A0A919JLZ7</accession>
<dbReference type="PROSITE" id="PS51168">
    <property type="entry name" value="CHORISMATE_MUT_2"/>
    <property type="match status" value="1"/>
</dbReference>
<comment type="caution">
    <text evidence="3">The sequence shown here is derived from an EMBL/GenBank/DDBJ whole genome shotgun (WGS) entry which is preliminary data.</text>
</comment>
<organism evidence="3 4">
    <name type="scientific">Actinoplanes nipponensis</name>
    <dbReference type="NCBI Taxonomy" id="135950"/>
    <lineage>
        <taxon>Bacteria</taxon>
        <taxon>Bacillati</taxon>
        <taxon>Actinomycetota</taxon>
        <taxon>Actinomycetes</taxon>
        <taxon>Micromonosporales</taxon>
        <taxon>Micromonosporaceae</taxon>
        <taxon>Actinoplanes</taxon>
    </lineage>
</organism>
<dbReference type="AlphaFoldDB" id="A0A919JLZ7"/>
<dbReference type="EMBL" id="BOMQ01000061">
    <property type="protein sequence ID" value="GIE51775.1"/>
    <property type="molecule type" value="Genomic_DNA"/>
</dbReference>
<dbReference type="PANTHER" id="PTHR38041:SF1">
    <property type="entry name" value="CHORISMATE MUTASE"/>
    <property type="match status" value="1"/>
</dbReference>
<gene>
    <name evidence="3" type="ORF">Ani05nite_53090</name>
</gene>
<sequence length="102" mass="11010">MPEAMSLDQIRTAIDAVDAELVRLLARREGLVRQAAPLKRDAGAVRAPGRVEQVVARARALAATAGADPDVVERIYRAMVQAFIDMELAEHRRTGPGIDHGA</sequence>
<dbReference type="InterPro" id="IPR036263">
    <property type="entry name" value="Chorismate_II_sf"/>
</dbReference>
<dbReference type="InterPro" id="IPR036979">
    <property type="entry name" value="CM_dom_sf"/>
</dbReference>
<dbReference type="RefSeq" id="WP_203772609.1">
    <property type="nucleotide sequence ID" value="NZ_BAAAYJ010000097.1"/>
</dbReference>
<evidence type="ECO:0000256" key="1">
    <source>
        <dbReference type="ARBA" id="ARBA00023235"/>
    </source>
</evidence>
<dbReference type="SUPFAM" id="SSF48600">
    <property type="entry name" value="Chorismate mutase II"/>
    <property type="match status" value="1"/>
</dbReference>
<keyword evidence="4" id="KW-1185">Reference proteome</keyword>
<dbReference type="Pfam" id="PF01817">
    <property type="entry name" value="CM_2"/>
    <property type="match status" value="1"/>
</dbReference>
<protein>
    <recommendedName>
        <fullName evidence="2">Chorismate mutase domain-containing protein</fullName>
    </recommendedName>
</protein>
<evidence type="ECO:0000313" key="4">
    <source>
        <dbReference type="Proteomes" id="UP000647172"/>
    </source>
</evidence>
<feature type="domain" description="Chorismate mutase" evidence="2">
    <location>
        <begin position="1"/>
        <end position="91"/>
    </location>
</feature>
<dbReference type="SMART" id="SM00830">
    <property type="entry name" value="CM_2"/>
    <property type="match status" value="1"/>
</dbReference>
<dbReference type="InterPro" id="IPR002701">
    <property type="entry name" value="CM_II_prokaryot"/>
</dbReference>
<dbReference type="Gene3D" id="1.20.59.10">
    <property type="entry name" value="Chorismate mutase"/>
    <property type="match status" value="1"/>
</dbReference>
<keyword evidence="1" id="KW-0413">Isomerase</keyword>
<evidence type="ECO:0000259" key="2">
    <source>
        <dbReference type="PROSITE" id="PS51168"/>
    </source>
</evidence>
<name>A0A919JLZ7_9ACTN</name>
<reference evidence="3" key="1">
    <citation type="submission" date="2021-01" db="EMBL/GenBank/DDBJ databases">
        <title>Whole genome shotgun sequence of Actinoplanes nipponensis NBRC 14063.</title>
        <authorList>
            <person name="Komaki H."/>
            <person name="Tamura T."/>
        </authorList>
    </citation>
    <scope>NUCLEOTIDE SEQUENCE</scope>
    <source>
        <strain evidence="3">NBRC 14063</strain>
    </source>
</reference>
<dbReference type="GO" id="GO:0009697">
    <property type="term" value="P:salicylic acid biosynthetic process"/>
    <property type="evidence" value="ECO:0007669"/>
    <property type="project" value="TreeGrafter"/>
</dbReference>
<dbReference type="GO" id="GO:0004106">
    <property type="term" value="F:chorismate mutase activity"/>
    <property type="evidence" value="ECO:0007669"/>
    <property type="project" value="InterPro"/>
</dbReference>
<dbReference type="GO" id="GO:0046417">
    <property type="term" value="P:chorismate metabolic process"/>
    <property type="evidence" value="ECO:0007669"/>
    <property type="project" value="InterPro"/>
</dbReference>